<name>A0A395SY27_9HYPO</name>
<gene>
    <name evidence="4" type="ORF">FLONG3_4642</name>
</gene>
<reference evidence="4 5" key="1">
    <citation type="journal article" date="2018" name="PLoS Pathog.">
        <title>Evolution of structural diversity of trichothecenes, a family of toxins produced by plant pathogenic and entomopathogenic fungi.</title>
        <authorList>
            <person name="Proctor R.H."/>
            <person name="McCormick S.P."/>
            <person name="Kim H.S."/>
            <person name="Cardoza R.E."/>
            <person name="Stanley A.M."/>
            <person name="Lindo L."/>
            <person name="Kelly A."/>
            <person name="Brown D.W."/>
            <person name="Lee T."/>
            <person name="Vaughan M.M."/>
            <person name="Alexander N.J."/>
            <person name="Busman M."/>
            <person name="Gutierrez S."/>
        </authorList>
    </citation>
    <scope>NUCLEOTIDE SEQUENCE [LARGE SCALE GENOMIC DNA]</scope>
    <source>
        <strain evidence="4 5">NRRL 20695</strain>
    </source>
</reference>
<evidence type="ECO:0000259" key="3">
    <source>
        <dbReference type="PROSITE" id="PS50048"/>
    </source>
</evidence>
<dbReference type="Gene3D" id="4.10.240.10">
    <property type="entry name" value="Zn(2)-C6 fungal-type DNA-binding domain"/>
    <property type="match status" value="1"/>
</dbReference>
<evidence type="ECO:0000256" key="1">
    <source>
        <dbReference type="ARBA" id="ARBA00004123"/>
    </source>
</evidence>
<keyword evidence="5" id="KW-1185">Reference proteome</keyword>
<dbReference type="EMBL" id="PXOG01000100">
    <property type="protein sequence ID" value="RGP77127.1"/>
    <property type="molecule type" value="Genomic_DNA"/>
</dbReference>
<comment type="caution">
    <text evidence="4">The sequence shown here is derived from an EMBL/GenBank/DDBJ whole genome shotgun (WGS) entry which is preliminary data.</text>
</comment>
<keyword evidence="2" id="KW-0539">Nucleus</keyword>
<dbReference type="InterPro" id="IPR021858">
    <property type="entry name" value="Fun_TF"/>
</dbReference>
<dbReference type="AlphaFoldDB" id="A0A395SY27"/>
<dbReference type="OrthoDB" id="3251668at2759"/>
<dbReference type="InterPro" id="IPR036864">
    <property type="entry name" value="Zn2-C6_fun-type_DNA-bd_sf"/>
</dbReference>
<dbReference type="PANTHER" id="PTHR37534">
    <property type="entry name" value="TRANSCRIPTIONAL ACTIVATOR PROTEIN UGA3"/>
    <property type="match status" value="1"/>
</dbReference>
<proteinExistence type="predicted"/>
<evidence type="ECO:0000256" key="2">
    <source>
        <dbReference type="ARBA" id="ARBA00023242"/>
    </source>
</evidence>
<dbReference type="SMART" id="SM00066">
    <property type="entry name" value="GAL4"/>
    <property type="match status" value="1"/>
</dbReference>
<sequence length="554" mass="63447">MSKTGSCWICRLRRKKCDQGRPDCQTCSALSIQCHYSEDRPEWMDGAEKQNEMTRRLKAQVRQGRERRRDRDYVRVLDMGDGFAARKESTPLYTNLPDSGLTLRSIPIAKELDVDFTMHYIDHVFPFLFPFYAPPMIQGGRAWVLDVLRSNETLFQAAMGLSIYFLTLVLSIEDISCYEVCRQNSWNLLEGHANAAVKSLQEEVLAINHHQPKATIIQQSRAMESITQLMVLEMSMAKTSELNMHLAAAISLFEDIVRPHMREGRLDIMRVMTELERPALAPLTTQRPAWGTEQAAFRFFVATLLRADIVSSVSLRTIPRLRKYYPDLICHDYGGPTVTPLLRMEEYVGCEGWVLISIADISALDVWKLQEQESSMLTPEDLCKRGDQIDCNIRSGLRGLEERCKKRVGEHRRILHTFFQSSDTNQTTKRAAATRIWAYAARIYLSIVTLGWQPHHQAHRENVTEVLRLLKQQDDPAILCSSTWPFFVAGCVADTSQEHQFRDLAIASGTLQSFGLVGTSLRLLEHVWSRREELNEEWNLAAFLSMMDSPVLFL</sequence>
<dbReference type="CDD" id="cd00067">
    <property type="entry name" value="GAL4"/>
    <property type="match status" value="1"/>
</dbReference>
<organism evidence="4 5">
    <name type="scientific">Fusarium longipes</name>
    <dbReference type="NCBI Taxonomy" id="694270"/>
    <lineage>
        <taxon>Eukaryota</taxon>
        <taxon>Fungi</taxon>
        <taxon>Dikarya</taxon>
        <taxon>Ascomycota</taxon>
        <taxon>Pezizomycotina</taxon>
        <taxon>Sordariomycetes</taxon>
        <taxon>Hypocreomycetidae</taxon>
        <taxon>Hypocreales</taxon>
        <taxon>Nectriaceae</taxon>
        <taxon>Fusarium</taxon>
    </lineage>
</organism>
<dbReference type="Pfam" id="PF11951">
    <property type="entry name" value="Fungal_trans_2"/>
    <property type="match status" value="1"/>
</dbReference>
<dbReference type="STRING" id="694270.A0A395SY27"/>
<dbReference type="GO" id="GO:0000981">
    <property type="term" value="F:DNA-binding transcription factor activity, RNA polymerase II-specific"/>
    <property type="evidence" value="ECO:0007669"/>
    <property type="project" value="InterPro"/>
</dbReference>
<evidence type="ECO:0000313" key="4">
    <source>
        <dbReference type="EMBL" id="RGP77127.1"/>
    </source>
</evidence>
<evidence type="ECO:0000313" key="5">
    <source>
        <dbReference type="Proteomes" id="UP000266234"/>
    </source>
</evidence>
<dbReference type="Proteomes" id="UP000266234">
    <property type="component" value="Unassembled WGS sequence"/>
</dbReference>
<dbReference type="SUPFAM" id="SSF57701">
    <property type="entry name" value="Zn2/Cys6 DNA-binding domain"/>
    <property type="match status" value="1"/>
</dbReference>
<dbReference type="Pfam" id="PF00172">
    <property type="entry name" value="Zn_clus"/>
    <property type="match status" value="1"/>
</dbReference>
<comment type="subcellular location">
    <subcellularLocation>
        <location evidence="1">Nucleus</location>
    </subcellularLocation>
</comment>
<protein>
    <recommendedName>
        <fullName evidence="3">Zn(2)-C6 fungal-type domain-containing protein</fullName>
    </recommendedName>
</protein>
<dbReference type="PROSITE" id="PS00463">
    <property type="entry name" value="ZN2_CY6_FUNGAL_1"/>
    <property type="match status" value="1"/>
</dbReference>
<dbReference type="GO" id="GO:0005634">
    <property type="term" value="C:nucleus"/>
    <property type="evidence" value="ECO:0007669"/>
    <property type="project" value="UniProtKB-SubCell"/>
</dbReference>
<dbReference type="PANTHER" id="PTHR37534:SF20">
    <property type="entry name" value="PRO1A C6 ZINK-FINGER PROTEIN"/>
    <property type="match status" value="1"/>
</dbReference>
<dbReference type="PROSITE" id="PS50048">
    <property type="entry name" value="ZN2_CY6_FUNGAL_2"/>
    <property type="match status" value="1"/>
</dbReference>
<dbReference type="GO" id="GO:0008270">
    <property type="term" value="F:zinc ion binding"/>
    <property type="evidence" value="ECO:0007669"/>
    <property type="project" value="InterPro"/>
</dbReference>
<accession>A0A395SY27</accession>
<dbReference type="InterPro" id="IPR001138">
    <property type="entry name" value="Zn2Cys6_DnaBD"/>
</dbReference>
<feature type="domain" description="Zn(2)-C6 fungal-type" evidence="3">
    <location>
        <begin position="6"/>
        <end position="36"/>
    </location>
</feature>